<keyword evidence="1" id="KW-0812">Transmembrane</keyword>
<sequence>MFKIPLESVPWNTLLAFQLLHNFPTVLMFTLTGCPQVTRIPADLERIVPMTVYYDDDFGIWSLPNISTLFSPVLVYWIKAYYKATIKDYQCPKWLNDFCPQYVFMPMIDGFNSVLFEKLTNI</sequence>
<evidence type="ECO:0000313" key="2">
    <source>
        <dbReference type="EMBL" id="THU91093.1"/>
    </source>
</evidence>
<name>A0A4S8LQ46_DENBC</name>
<dbReference type="PROSITE" id="PS51257">
    <property type="entry name" value="PROKAR_LIPOPROTEIN"/>
    <property type="match status" value="1"/>
</dbReference>
<reference evidence="2 3" key="1">
    <citation type="journal article" date="2019" name="Nat. Ecol. Evol.">
        <title>Megaphylogeny resolves global patterns of mushroom evolution.</title>
        <authorList>
            <person name="Varga T."/>
            <person name="Krizsan K."/>
            <person name="Foldi C."/>
            <person name="Dima B."/>
            <person name="Sanchez-Garcia M."/>
            <person name="Sanchez-Ramirez S."/>
            <person name="Szollosi G.J."/>
            <person name="Szarkandi J.G."/>
            <person name="Papp V."/>
            <person name="Albert L."/>
            <person name="Andreopoulos W."/>
            <person name="Angelini C."/>
            <person name="Antonin V."/>
            <person name="Barry K.W."/>
            <person name="Bougher N.L."/>
            <person name="Buchanan P."/>
            <person name="Buyck B."/>
            <person name="Bense V."/>
            <person name="Catcheside P."/>
            <person name="Chovatia M."/>
            <person name="Cooper J."/>
            <person name="Damon W."/>
            <person name="Desjardin D."/>
            <person name="Finy P."/>
            <person name="Geml J."/>
            <person name="Haridas S."/>
            <person name="Hughes K."/>
            <person name="Justo A."/>
            <person name="Karasinski D."/>
            <person name="Kautmanova I."/>
            <person name="Kiss B."/>
            <person name="Kocsube S."/>
            <person name="Kotiranta H."/>
            <person name="LaButti K.M."/>
            <person name="Lechner B.E."/>
            <person name="Liimatainen K."/>
            <person name="Lipzen A."/>
            <person name="Lukacs Z."/>
            <person name="Mihaltcheva S."/>
            <person name="Morgado L.N."/>
            <person name="Niskanen T."/>
            <person name="Noordeloos M.E."/>
            <person name="Ohm R.A."/>
            <person name="Ortiz-Santana B."/>
            <person name="Ovrebo C."/>
            <person name="Racz N."/>
            <person name="Riley R."/>
            <person name="Savchenko A."/>
            <person name="Shiryaev A."/>
            <person name="Soop K."/>
            <person name="Spirin V."/>
            <person name="Szebenyi C."/>
            <person name="Tomsovsky M."/>
            <person name="Tulloss R.E."/>
            <person name="Uehling J."/>
            <person name="Grigoriev I.V."/>
            <person name="Vagvolgyi C."/>
            <person name="Papp T."/>
            <person name="Martin F.M."/>
            <person name="Miettinen O."/>
            <person name="Hibbett D.S."/>
            <person name="Nagy L.G."/>
        </authorList>
    </citation>
    <scope>NUCLEOTIDE SEQUENCE [LARGE SCALE GENOMIC DNA]</scope>
    <source>
        <strain evidence="2 3">CBS 962.96</strain>
    </source>
</reference>
<accession>A0A4S8LQ46</accession>
<protein>
    <submittedName>
        <fullName evidence="2">Uncharacterized protein</fullName>
    </submittedName>
</protein>
<proteinExistence type="predicted"/>
<dbReference type="EMBL" id="ML179316">
    <property type="protein sequence ID" value="THU91093.1"/>
    <property type="molecule type" value="Genomic_DNA"/>
</dbReference>
<organism evidence="2 3">
    <name type="scientific">Dendrothele bispora (strain CBS 962.96)</name>
    <dbReference type="NCBI Taxonomy" id="1314807"/>
    <lineage>
        <taxon>Eukaryota</taxon>
        <taxon>Fungi</taxon>
        <taxon>Dikarya</taxon>
        <taxon>Basidiomycota</taxon>
        <taxon>Agaricomycotina</taxon>
        <taxon>Agaricomycetes</taxon>
        <taxon>Agaricomycetidae</taxon>
        <taxon>Agaricales</taxon>
        <taxon>Agaricales incertae sedis</taxon>
        <taxon>Dendrothele</taxon>
    </lineage>
</organism>
<feature type="transmembrane region" description="Helical" evidence="1">
    <location>
        <begin position="58"/>
        <end position="78"/>
    </location>
</feature>
<keyword evidence="3" id="KW-1185">Reference proteome</keyword>
<keyword evidence="1" id="KW-0472">Membrane</keyword>
<dbReference type="AlphaFoldDB" id="A0A4S8LQ46"/>
<evidence type="ECO:0000313" key="3">
    <source>
        <dbReference type="Proteomes" id="UP000297245"/>
    </source>
</evidence>
<dbReference type="Proteomes" id="UP000297245">
    <property type="component" value="Unassembled WGS sequence"/>
</dbReference>
<keyword evidence="1" id="KW-1133">Transmembrane helix</keyword>
<gene>
    <name evidence="2" type="ORF">K435DRAFT_801528</name>
</gene>
<evidence type="ECO:0000256" key="1">
    <source>
        <dbReference type="SAM" id="Phobius"/>
    </source>
</evidence>